<dbReference type="Pfam" id="PF00702">
    <property type="entry name" value="Hydrolase"/>
    <property type="match status" value="1"/>
</dbReference>
<dbReference type="PRINTS" id="PR00119">
    <property type="entry name" value="CATATPASE"/>
</dbReference>
<accession>A0A8J7LF35</accession>
<dbReference type="InterPro" id="IPR051014">
    <property type="entry name" value="Cation_Transport_ATPase_IB"/>
</dbReference>
<evidence type="ECO:0000256" key="1">
    <source>
        <dbReference type="ARBA" id="ARBA00004141"/>
    </source>
</evidence>
<dbReference type="Gene3D" id="3.40.1110.10">
    <property type="entry name" value="Calcium-transporting ATPase, cytoplasmic domain N"/>
    <property type="match status" value="1"/>
</dbReference>
<keyword evidence="7" id="KW-0479">Metal-binding</keyword>
<comment type="subcellular location">
    <subcellularLocation>
        <location evidence="7">Cell membrane</location>
    </subcellularLocation>
    <subcellularLocation>
        <location evidence="1">Membrane</location>
        <topology evidence="1">Multi-pass membrane protein</topology>
    </subcellularLocation>
</comment>
<keyword evidence="4" id="KW-1278">Translocase</keyword>
<dbReference type="InterPro" id="IPR023299">
    <property type="entry name" value="ATPase_P-typ_cyto_dom_N"/>
</dbReference>
<evidence type="ECO:0000256" key="3">
    <source>
        <dbReference type="ARBA" id="ARBA00022692"/>
    </source>
</evidence>
<dbReference type="PANTHER" id="PTHR48085:SF5">
    <property type="entry name" value="CADMIUM_ZINC-TRANSPORTING ATPASE HMA4-RELATED"/>
    <property type="match status" value="1"/>
</dbReference>
<keyword evidence="5" id="KW-1133">Transmembrane helix</keyword>
<dbReference type="InterPro" id="IPR001757">
    <property type="entry name" value="P_typ_ATPase"/>
</dbReference>
<evidence type="ECO:0000256" key="2">
    <source>
        <dbReference type="ARBA" id="ARBA00006024"/>
    </source>
</evidence>
<proteinExistence type="inferred from homology"/>
<dbReference type="GO" id="GO:0019829">
    <property type="term" value="F:ATPase-coupled monoatomic cation transmembrane transporter activity"/>
    <property type="evidence" value="ECO:0007669"/>
    <property type="project" value="InterPro"/>
</dbReference>
<protein>
    <submittedName>
        <fullName evidence="9">Cadmium-translocating P-type ATPase</fullName>
    </submittedName>
</protein>
<dbReference type="EMBL" id="JAECZA010000031">
    <property type="protein sequence ID" value="MBH8573394.1"/>
    <property type="molecule type" value="Genomic_DNA"/>
</dbReference>
<dbReference type="SFLD" id="SFLDS00003">
    <property type="entry name" value="Haloacid_Dehalogenase"/>
    <property type="match status" value="1"/>
</dbReference>
<keyword evidence="10" id="KW-1185">Reference proteome</keyword>
<dbReference type="InterPro" id="IPR044492">
    <property type="entry name" value="P_typ_ATPase_HD_dom"/>
</dbReference>
<evidence type="ECO:0000313" key="9">
    <source>
        <dbReference type="EMBL" id="MBH8573394.1"/>
    </source>
</evidence>
<keyword evidence="7" id="KW-1003">Cell membrane</keyword>
<gene>
    <name evidence="9" type="primary">cadA</name>
    <name evidence="9" type="ORF">I8752_10280</name>
</gene>
<sequence>MAKVTVPLASPPLVKMSPMTVGEKNREVRLAAKFDKTLQEQNNKVASAKKNGRSSQVTKSCSVVHAIPGRVRLRVPRLRHDKDYAQRLQALLKADPLITSVRIKPAAASLVVTYKSNAVADAKMRSRLSCLILAADDVGIVPIAPKQSLAVPTTDTENSWPGLQLSAVATGLAVLGGPFGLPIPPLMVAGTIALATWPVFQRAIQGITTQRKLNIDFLDFMAIAITTVQGQFLTPSLMLSLIEIGENIRDRTARSSQLQTLDLLNSLGQFVWVERDGEKQQIPIQNVQRGDTVIVYPGEQVPVDGSILRGKALLDEQKLTGESMPILKKQGQPVFASTLVREGRIYILTEWVGNDTRAGQSIKLMQEAPVHDTRMENHATKIAERAVVPTLLLGGIVFAATRNPARVASVLTLDLCTGIRVSIPTTVLATLTYAARHGILIRSGRALEQLAEVDTIVFDKTGTLTKGEVTVIGVESLNPSVSSLRVLALAAAAEQRLTHPVAEAIIRHAQAEQVVIPNRSKWNYQLGLGVQAEIEGETVYVGSDRFLRQQGIDMKLLNGHNQRATSAIYVASNGQLQGKIRYSDILRPESREVITQLLTVEGVEVHMLTGDNKRTARTVAAELGIPPTHTHAEAFPEQKAAVVRELHEQGKTVAFVGDGINDSPALAYADVSVSFANGSEIARETADLVLMQNDLHGLLEAIAIARQAKQLIQQNTGIVVVPNLGALIVAVLFGLNPLGATVVNNGSTIVAGVNGLRPILKHSPQKTLPSAR</sequence>
<dbReference type="SFLD" id="SFLDG00002">
    <property type="entry name" value="C1.7:_P-type_atpase_like"/>
    <property type="match status" value="1"/>
</dbReference>
<organism evidence="9 10">
    <name type="scientific">Dendronalium phyllosphericum CENA369</name>
    <dbReference type="NCBI Taxonomy" id="1725256"/>
    <lineage>
        <taxon>Bacteria</taxon>
        <taxon>Bacillati</taxon>
        <taxon>Cyanobacteriota</taxon>
        <taxon>Cyanophyceae</taxon>
        <taxon>Nostocales</taxon>
        <taxon>Nostocaceae</taxon>
        <taxon>Dendronalium</taxon>
        <taxon>Dendronalium phyllosphericum</taxon>
    </lineage>
</organism>
<dbReference type="Gene3D" id="2.70.150.10">
    <property type="entry name" value="Calcium-transporting ATPase, cytoplasmic transduction domain A"/>
    <property type="match status" value="1"/>
</dbReference>
<keyword evidence="3" id="KW-0812">Transmembrane</keyword>
<dbReference type="SFLD" id="SFLDF00027">
    <property type="entry name" value="p-type_atpase"/>
    <property type="match status" value="1"/>
</dbReference>
<dbReference type="GO" id="GO:0016887">
    <property type="term" value="F:ATP hydrolysis activity"/>
    <property type="evidence" value="ECO:0007669"/>
    <property type="project" value="InterPro"/>
</dbReference>
<evidence type="ECO:0000256" key="4">
    <source>
        <dbReference type="ARBA" id="ARBA00022967"/>
    </source>
</evidence>
<dbReference type="PANTHER" id="PTHR48085">
    <property type="entry name" value="CADMIUM/ZINC-TRANSPORTING ATPASE HMA2-RELATED"/>
    <property type="match status" value="1"/>
</dbReference>
<dbReference type="Pfam" id="PF19991">
    <property type="entry name" value="HMA_2"/>
    <property type="match status" value="1"/>
</dbReference>
<dbReference type="AlphaFoldDB" id="A0A8J7LF35"/>
<feature type="domain" description="P-type ATPase A" evidence="8">
    <location>
        <begin position="271"/>
        <end position="366"/>
    </location>
</feature>
<evidence type="ECO:0000256" key="5">
    <source>
        <dbReference type="ARBA" id="ARBA00022989"/>
    </source>
</evidence>
<dbReference type="NCBIfam" id="TIGR01494">
    <property type="entry name" value="ATPase_P-type"/>
    <property type="match status" value="1"/>
</dbReference>
<dbReference type="SUPFAM" id="SSF81653">
    <property type="entry name" value="Calcium ATPase, transduction domain A"/>
    <property type="match status" value="1"/>
</dbReference>
<keyword evidence="6" id="KW-0472">Membrane</keyword>
<dbReference type="NCBIfam" id="TIGR01512">
    <property type="entry name" value="ATPase-IB2_Cd"/>
    <property type="match status" value="1"/>
</dbReference>
<dbReference type="Pfam" id="PF00122">
    <property type="entry name" value="E1-E2_ATPase"/>
    <property type="match status" value="1"/>
</dbReference>
<dbReference type="InterPro" id="IPR059000">
    <property type="entry name" value="ATPase_P-type_domA"/>
</dbReference>
<dbReference type="GO" id="GO:0046872">
    <property type="term" value="F:metal ion binding"/>
    <property type="evidence" value="ECO:0007669"/>
    <property type="project" value="UniProtKB-KW"/>
</dbReference>
<dbReference type="Proteomes" id="UP000662314">
    <property type="component" value="Unassembled WGS sequence"/>
</dbReference>
<evidence type="ECO:0000256" key="7">
    <source>
        <dbReference type="RuleBase" id="RU362081"/>
    </source>
</evidence>
<dbReference type="RefSeq" id="WP_214432212.1">
    <property type="nucleotide sequence ID" value="NZ_CAWPUQ010000142.1"/>
</dbReference>
<dbReference type="SUPFAM" id="SSF56784">
    <property type="entry name" value="HAD-like"/>
    <property type="match status" value="1"/>
</dbReference>
<evidence type="ECO:0000313" key="10">
    <source>
        <dbReference type="Proteomes" id="UP000662314"/>
    </source>
</evidence>
<dbReference type="InterPro" id="IPR018303">
    <property type="entry name" value="ATPase_P-typ_P_site"/>
</dbReference>
<name>A0A8J7LF35_9NOST</name>
<dbReference type="PRINTS" id="PR00120">
    <property type="entry name" value="HATPASE"/>
</dbReference>
<keyword evidence="7" id="KW-0547">Nucleotide-binding</keyword>
<dbReference type="InterPro" id="IPR023214">
    <property type="entry name" value="HAD_sf"/>
</dbReference>
<dbReference type="GO" id="GO:0005886">
    <property type="term" value="C:plasma membrane"/>
    <property type="evidence" value="ECO:0007669"/>
    <property type="project" value="UniProtKB-SubCell"/>
</dbReference>
<dbReference type="Gene3D" id="3.40.50.1000">
    <property type="entry name" value="HAD superfamily/HAD-like"/>
    <property type="match status" value="1"/>
</dbReference>
<dbReference type="GO" id="GO:0005524">
    <property type="term" value="F:ATP binding"/>
    <property type="evidence" value="ECO:0007669"/>
    <property type="project" value="UniProtKB-UniRule"/>
</dbReference>
<dbReference type="PROSITE" id="PS00154">
    <property type="entry name" value="ATPASE_E1_E2"/>
    <property type="match status" value="1"/>
</dbReference>
<dbReference type="InterPro" id="IPR036412">
    <property type="entry name" value="HAD-like_sf"/>
</dbReference>
<comment type="caution">
    <text evidence="9">The sequence shown here is derived from an EMBL/GenBank/DDBJ whole genome shotgun (WGS) entry which is preliminary data.</text>
</comment>
<reference evidence="9 10" key="1">
    <citation type="journal article" date="2021" name="Int. J. Syst. Evol. Microbiol.">
        <title>Amazonocrinis nigriterrae gen. nov., sp. nov., Atlanticothrix silvestris gen. nov., sp. nov. and Dendronalium phyllosphericum gen. nov., sp. nov., nostocacean cyanobacteria from Brazilian environments.</title>
        <authorList>
            <person name="Alvarenga D.O."/>
            <person name="Andreote A.P.D."/>
            <person name="Branco L.H.Z."/>
            <person name="Delbaje E."/>
            <person name="Cruz R.B."/>
            <person name="Varani A.M."/>
            <person name="Fiore M.F."/>
        </authorList>
    </citation>
    <scope>NUCLEOTIDE SEQUENCE [LARGE SCALE GENOMIC DNA]</scope>
    <source>
        <strain evidence="9 10">CENA369</strain>
    </source>
</reference>
<evidence type="ECO:0000256" key="6">
    <source>
        <dbReference type="ARBA" id="ARBA00023136"/>
    </source>
</evidence>
<dbReference type="NCBIfam" id="TIGR01525">
    <property type="entry name" value="ATPase-IB_hvy"/>
    <property type="match status" value="1"/>
</dbReference>
<evidence type="ECO:0000259" key="8">
    <source>
        <dbReference type="Pfam" id="PF00122"/>
    </source>
</evidence>
<keyword evidence="7" id="KW-0067">ATP-binding</keyword>
<comment type="similarity">
    <text evidence="2 7">Belongs to the cation transport ATPase (P-type) (TC 3.A.3) family. Type IB subfamily.</text>
</comment>
<dbReference type="InterPro" id="IPR027256">
    <property type="entry name" value="P-typ_ATPase_IB"/>
</dbReference>
<dbReference type="InterPro" id="IPR008250">
    <property type="entry name" value="ATPase_P-typ_transduc_dom_A_sf"/>
</dbReference>